<keyword evidence="2 4" id="KW-0479">Metal-binding</keyword>
<protein>
    <recommendedName>
        <fullName evidence="5">RING-type domain-containing protein</fullName>
    </recommendedName>
</protein>
<dbReference type="SMART" id="SM00238">
    <property type="entry name" value="BIR"/>
    <property type="match status" value="1"/>
</dbReference>
<sequence length="255" mass="29428">MKVFLTDYKSRSSHKHLAIYQTHHFADGIKPSTIVTSGSDKRCLSCGLRITRFEQSQNTLEVHARFSPDCNQIIDTPGNDRVKQEQRRWEKVFVPIYPNHINVNDRRTSFVRCKEDNIRNSAEDLSFTGFFAIFNGKSVQATCHCCGLRIDPWKTDTSLLKIHAALSNHCKYLEEHLHDNISKTELPKLQIKDRNYTRSCTRKEAGSMYCVCCCKEQKQVMFTCGHKMTCQNCSDMHFSCPYCHTAVTKKVITFV</sequence>
<dbReference type="Proteomes" id="UP000507470">
    <property type="component" value="Unassembled WGS sequence"/>
</dbReference>
<proteinExistence type="inferred from homology"/>
<organism evidence="6 7">
    <name type="scientific">Mytilus coruscus</name>
    <name type="common">Sea mussel</name>
    <dbReference type="NCBI Taxonomy" id="42192"/>
    <lineage>
        <taxon>Eukaryota</taxon>
        <taxon>Metazoa</taxon>
        <taxon>Spiralia</taxon>
        <taxon>Lophotrochozoa</taxon>
        <taxon>Mollusca</taxon>
        <taxon>Bivalvia</taxon>
        <taxon>Autobranchia</taxon>
        <taxon>Pteriomorphia</taxon>
        <taxon>Mytilida</taxon>
        <taxon>Mytiloidea</taxon>
        <taxon>Mytilidae</taxon>
        <taxon>Mytilinae</taxon>
        <taxon>Mytilus</taxon>
    </lineage>
</organism>
<evidence type="ECO:0000313" key="6">
    <source>
        <dbReference type="EMBL" id="CAC5407983.1"/>
    </source>
</evidence>
<keyword evidence="3" id="KW-0862">Zinc</keyword>
<gene>
    <name evidence="6" type="ORF">MCOR_41413</name>
</gene>
<dbReference type="GO" id="GO:0008270">
    <property type="term" value="F:zinc ion binding"/>
    <property type="evidence" value="ECO:0007669"/>
    <property type="project" value="UniProtKB-KW"/>
</dbReference>
<dbReference type="InterPro" id="IPR001841">
    <property type="entry name" value="Znf_RING"/>
</dbReference>
<dbReference type="InterPro" id="IPR013083">
    <property type="entry name" value="Znf_RING/FYVE/PHD"/>
</dbReference>
<name>A0A6J8DH78_MYTCO</name>
<dbReference type="InterPro" id="IPR001370">
    <property type="entry name" value="BIR_rpt"/>
</dbReference>
<dbReference type="Gene3D" id="3.30.40.10">
    <property type="entry name" value="Zinc/RING finger domain, C3HC4 (zinc finger)"/>
    <property type="match status" value="1"/>
</dbReference>
<evidence type="ECO:0000256" key="4">
    <source>
        <dbReference type="PROSITE-ProRule" id="PRU00175"/>
    </source>
</evidence>
<evidence type="ECO:0000256" key="3">
    <source>
        <dbReference type="ARBA" id="ARBA00022833"/>
    </source>
</evidence>
<accession>A0A6J8DH78</accession>
<evidence type="ECO:0000313" key="7">
    <source>
        <dbReference type="Proteomes" id="UP000507470"/>
    </source>
</evidence>
<comment type="similarity">
    <text evidence="1">Belongs to the IAP family.</text>
</comment>
<dbReference type="AlphaFoldDB" id="A0A6J8DH78"/>
<dbReference type="PROSITE" id="PS50089">
    <property type="entry name" value="ZF_RING_2"/>
    <property type="match status" value="1"/>
</dbReference>
<keyword evidence="2 4" id="KW-0863">Zinc-finger</keyword>
<feature type="domain" description="RING-type" evidence="5">
    <location>
        <begin position="210"/>
        <end position="244"/>
    </location>
</feature>
<dbReference type="SUPFAM" id="SSF57924">
    <property type="entry name" value="Inhibitor of apoptosis (IAP) repeat"/>
    <property type="match status" value="2"/>
</dbReference>
<reference evidence="6 7" key="1">
    <citation type="submission" date="2020-06" db="EMBL/GenBank/DDBJ databases">
        <authorList>
            <person name="Li R."/>
            <person name="Bekaert M."/>
        </authorList>
    </citation>
    <scope>NUCLEOTIDE SEQUENCE [LARGE SCALE GENOMIC DNA]</scope>
    <source>
        <strain evidence="7">wild</strain>
    </source>
</reference>
<dbReference type="PROSITE" id="PS50143">
    <property type="entry name" value="BIR_REPEAT_2"/>
    <property type="match status" value="2"/>
</dbReference>
<dbReference type="Gene3D" id="1.10.1170.10">
    <property type="entry name" value="Inhibitor Of Apoptosis Protein (2mihbC-IAP-1), Chain A"/>
    <property type="match status" value="2"/>
</dbReference>
<dbReference type="Pfam" id="PF00653">
    <property type="entry name" value="BIR"/>
    <property type="match status" value="1"/>
</dbReference>
<dbReference type="EMBL" id="CACVKT020007486">
    <property type="protein sequence ID" value="CAC5407983.1"/>
    <property type="molecule type" value="Genomic_DNA"/>
</dbReference>
<evidence type="ECO:0000256" key="1">
    <source>
        <dbReference type="ARBA" id="ARBA00006672"/>
    </source>
</evidence>
<evidence type="ECO:0000256" key="2">
    <source>
        <dbReference type="ARBA" id="ARBA00022771"/>
    </source>
</evidence>
<keyword evidence="7" id="KW-1185">Reference proteome</keyword>
<evidence type="ECO:0000259" key="5">
    <source>
        <dbReference type="PROSITE" id="PS50089"/>
    </source>
</evidence>